<comment type="similarity">
    <text evidence="3">Belongs to the class-III pyridoxal-phosphate-dependent aminotransferase family.</text>
</comment>
<accession>A0A919PLZ7</accession>
<organism evidence="4 5">
    <name type="scientific">Dactylosporangium siamense</name>
    <dbReference type="NCBI Taxonomy" id="685454"/>
    <lineage>
        <taxon>Bacteria</taxon>
        <taxon>Bacillati</taxon>
        <taxon>Actinomycetota</taxon>
        <taxon>Actinomycetes</taxon>
        <taxon>Micromonosporales</taxon>
        <taxon>Micromonosporaceae</taxon>
        <taxon>Dactylosporangium</taxon>
    </lineage>
</organism>
<name>A0A919PLZ7_9ACTN</name>
<evidence type="ECO:0000256" key="2">
    <source>
        <dbReference type="ARBA" id="ARBA00022898"/>
    </source>
</evidence>
<dbReference type="NCBIfam" id="NF004856">
    <property type="entry name" value="PRK06209.1"/>
    <property type="match status" value="1"/>
</dbReference>
<dbReference type="GO" id="GO:0030170">
    <property type="term" value="F:pyridoxal phosphate binding"/>
    <property type="evidence" value="ECO:0007669"/>
    <property type="project" value="InterPro"/>
</dbReference>
<dbReference type="InterPro" id="IPR015421">
    <property type="entry name" value="PyrdxlP-dep_Trfase_major"/>
</dbReference>
<dbReference type="RefSeq" id="WP_203846399.1">
    <property type="nucleotide sequence ID" value="NZ_BAAAVW010000040.1"/>
</dbReference>
<dbReference type="PANTHER" id="PTHR43713:SF3">
    <property type="entry name" value="GLUTAMATE-1-SEMIALDEHYDE 2,1-AMINOMUTASE 1, CHLOROPLASTIC-RELATED"/>
    <property type="match status" value="1"/>
</dbReference>
<dbReference type="EMBL" id="BONQ01000038">
    <property type="protein sequence ID" value="GIG44573.1"/>
    <property type="molecule type" value="Genomic_DNA"/>
</dbReference>
<reference evidence="4" key="1">
    <citation type="submission" date="2021-01" db="EMBL/GenBank/DDBJ databases">
        <title>Whole genome shotgun sequence of Dactylosporangium siamense NBRC 106093.</title>
        <authorList>
            <person name="Komaki H."/>
            <person name="Tamura T."/>
        </authorList>
    </citation>
    <scope>NUCLEOTIDE SEQUENCE</scope>
    <source>
        <strain evidence="4">NBRC 106093</strain>
    </source>
</reference>
<dbReference type="AlphaFoldDB" id="A0A919PLZ7"/>
<dbReference type="InterPro" id="IPR015422">
    <property type="entry name" value="PyrdxlP-dep_Trfase_small"/>
</dbReference>
<dbReference type="PROSITE" id="PS00600">
    <property type="entry name" value="AA_TRANSFER_CLASS_3"/>
    <property type="match status" value="1"/>
</dbReference>
<dbReference type="InterPro" id="IPR015424">
    <property type="entry name" value="PyrdxlP-dep_Trfase"/>
</dbReference>
<dbReference type="Gene3D" id="3.40.640.10">
    <property type="entry name" value="Type I PLP-dependent aspartate aminotransferase-like (Major domain)"/>
    <property type="match status" value="1"/>
</dbReference>
<dbReference type="Pfam" id="PF00202">
    <property type="entry name" value="Aminotran_3"/>
    <property type="match status" value="2"/>
</dbReference>
<dbReference type="SUPFAM" id="SSF53383">
    <property type="entry name" value="PLP-dependent transferases"/>
    <property type="match status" value="1"/>
</dbReference>
<dbReference type="PANTHER" id="PTHR43713">
    <property type="entry name" value="GLUTAMATE-1-SEMIALDEHYDE 2,1-AMINOMUTASE"/>
    <property type="match status" value="1"/>
</dbReference>
<dbReference type="InterPro" id="IPR005814">
    <property type="entry name" value="Aminotrans_3"/>
</dbReference>
<gene>
    <name evidence="4" type="primary">hemL_1</name>
    <name evidence="4" type="ORF">Dsi01nite_026140</name>
</gene>
<keyword evidence="5" id="KW-1185">Reference proteome</keyword>
<dbReference type="Proteomes" id="UP000660611">
    <property type="component" value="Unassembled WGS sequence"/>
</dbReference>
<evidence type="ECO:0000256" key="3">
    <source>
        <dbReference type="RuleBase" id="RU003560"/>
    </source>
</evidence>
<comment type="caution">
    <text evidence="4">The sequence shown here is derived from an EMBL/GenBank/DDBJ whole genome shotgun (WGS) entry which is preliminary data.</text>
</comment>
<dbReference type="GO" id="GO:0008483">
    <property type="term" value="F:transaminase activity"/>
    <property type="evidence" value="ECO:0007669"/>
    <property type="project" value="InterPro"/>
</dbReference>
<protein>
    <submittedName>
        <fullName evidence="4">Glutamate-1-semialdehyde 2,1-aminomutase</fullName>
    </submittedName>
</protein>
<dbReference type="InterPro" id="IPR049704">
    <property type="entry name" value="Aminotrans_3_PPA_site"/>
</dbReference>
<dbReference type="Gene3D" id="3.90.1150.10">
    <property type="entry name" value="Aspartate Aminotransferase, domain 1"/>
    <property type="match status" value="1"/>
</dbReference>
<evidence type="ECO:0000313" key="5">
    <source>
        <dbReference type="Proteomes" id="UP000660611"/>
    </source>
</evidence>
<comment type="cofactor">
    <cofactor evidence="1">
        <name>pyridoxal 5'-phosphate</name>
        <dbReference type="ChEBI" id="CHEBI:597326"/>
    </cofactor>
</comment>
<proteinExistence type="inferred from homology"/>
<evidence type="ECO:0000313" key="4">
    <source>
        <dbReference type="EMBL" id="GIG44573.1"/>
    </source>
</evidence>
<evidence type="ECO:0000256" key="1">
    <source>
        <dbReference type="ARBA" id="ARBA00001933"/>
    </source>
</evidence>
<sequence>MLFDESNRLRPLAHAVIPGGAHTYAKGDDQFPEESPGFIVRGSGCHVWDADGNEFVEYGMGLRSVTLGHGYAPVVEAAARQMAQGLNFSRPATIELTAAERLRTALGVPDRMVKFAKNGSDVTSAAVKLARAFTGRDLIAICADHPFFSTDDWFIGTTGMPGGIPGAIRDLTVRYRYNDLASVEALVAEHPGKIACLVQEVETTEPPAPGFLAGLRALCDRHGIVLIIDEIITGFRWHLRGASHVHGVQADLTSYGKALGNGFAVAALVGRADIMALGGLRTDQERVFLLSTTYGADTHTLAATMAVLDVYEREPVIEHLHRQGRRLAEGVTAAAAAHGLQDFVGVAGRDSNLIYLTRDADGERSQPFRTLFLQELIRRGVIAPSFVVSYSHTDADIDRTIEAVDGALAVYAKALSDGVEAYLVGRAVKPVFRPYV</sequence>
<keyword evidence="2 3" id="KW-0663">Pyridoxal phosphate</keyword>